<name>V5ARS4_TRYCR</name>
<keyword evidence="1" id="KW-1133">Transmembrane helix</keyword>
<evidence type="ECO:0000256" key="1">
    <source>
        <dbReference type="SAM" id="Phobius"/>
    </source>
</evidence>
<evidence type="ECO:0000313" key="3">
    <source>
        <dbReference type="Proteomes" id="UP000017861"/>
    </source>
</evidence>
<feature type="transmembrane region" description="Helical" evidence="1">
    <location>
        <begin position="78"/>
        <end position="102"/>
    </location>
</feature>
<organism evidence="2 3">
    <name type="scientific">Trypanosoma cruzi Dm28c</name>
    <dbReference type="NCBI Taxonomy" id="1416333"/>
    <lineage>
        <taxon>Eukaryota</taxon>
        <taxon>Discoba</taxon>
        <taxon>Euglenozoa</taxon>
        <taxon>Kinetoplastea</taxon>
        <taxon>Metakinetoplastina</taxon>
        <taxon>Trypanosomatida</taxon>
        <taxon>Trypanosomatidae</taxon>
        <taxon>Trypanosoma</taxon>
        <taxon>Schizotrypanum</taxon>
    </lineage>
</organism>
<comment type="caution">
    <text evidence="2">The sequence shown here is derived from an EMBL/GenBank/DDBJ whole genome shotgun (WGS) entry which is preliminary data.</text>
</comment>
<keyword evidence="1" id="KW-0472">Membrane</keyword>
<dbReference type="EMBL" id="AYLP01000124">
    <property type="protein sequence ID" value="ESS63495.1"/>
    <property type="molecule type" value="Genomic_DNA"/>
</dbReference>
<proteinExistence type="predicted"/>
<gene>
    <name evidence="2" type="ORF">TCDM_08643</name>
</gene>
<dbReference type="AlphaFoldDB" id="V5ARS4"/>
<accession>V5ARS4</accession>
<feature type="transmembrane region" description="Helical" evidence="1">
    <location>
        <begin position="29"/>
        <end position="58"/>
    </location>
</feature>
<keyword evidence="1" id="KW-0812">Transmembrane</keyword>
<dbReference type="Proteomes" id="UP000017861">
    <property type="component" value="Unassembled WGS sequence"/>
</dbReference>
<evidence type="ECO:0000313" key="2">
    <source>
        <dbReference type="EMBL" id="ESS63495.1"/>
    </source>
</evidence>
<protein>
    <submittedName>
        <fullName evidence="2">Putative mucin-associated surface protein (MASP)</fullName>
    </submittedName>
</protein>
<sequence length="109" mass="12345">MHDTHTTFCVDAFFCVLVHAHWSHLVQPFVFRVFTVLLFCCLFTVFSFNCFLFVFLAVQLLRGCVCFLPFCPFTDSNCFRVCALGCCHLSLCGVAAVSLLFFRSALTCC</sequence>
<dbReference type="VEuPathDB" id="TriTrypDB:TCDM_08643"/>
<reference evidence="2 3" key="1">
    <citation type="journal article" date="2014" name="Genome Announc.">
        <title>Trypanosoma cruzi Clone Dm28c Draft Genome Sequence.</title>
        <authorList>
            <person name="Grisard E.C."/>
            <person name="Teixeira S.M."/>
            <person name="de Almeida L.G."/>
            <person name="Stoco P.H."/>
            <person name="Gerber A.L."/>
            <person name="Talavera-Lopez C."/>
            <person name="Lima O.C."/>
            <person name="Andersson B."/>
            <person name="de Vasconcelos A.T."/>
        </authorList>
    </citation>
    <scope>NUCLEOTIDE SEQUENCE [LARGE SCALE GENOMIC DNA]</scope>
    <source>
        <strain evidence="2 3">Dm28c</strain>
    </source>
</reference>